<evidence type="ECO:0000256" key="1">
    <source>
        <dbReference type="SAM" id="SignalP"/>
    </source>
</evidence>
<dbReference type="Proteomes" id="UP000542742">
    <property type="component" value="Unassembled WGS sequence"/>
</dbReference>
<evidence type="ECO:0000313" key="3">
    <source>
        <dbReference type="Proteomes" id="UP000542742"/>
    </source>
</evidence>
<evidence type="ECO:0000313" key="2">
    <source>
        <dbReference type="EMBL" id="MBB4693394.1"/>
    </source>
</evidence>
<organism evidence="2 3">
    <name type="scientific">Paractinoplanes abujensis</name>
    <dbReference type="NCBI Taxonomy" id="882441"/>
    <lineage>
        <taxon>Bacteria</taxon>
        <taxon>Bacillati</taxon>
        <taxon>Actinomycetota</taxon>
        <taxon>Actinomycetes</taxon>
        <taxon>Micromonosporales</taxon>
        <taxon>Micromonosporaceae</taxon>
        <taxon>Paractinoplanes</taxon>
    </lineage>
</organism>
<comment type="caution">
    <text evidence="2">The sequence shown here is derived from an EMBL/GenBank/DDBJ whole genome shotgun (WGS) entry which is preliminary data.</text>
</comment>
<gene>
    <name evidence="2" type="ORF">BKA14_003542</name>
</gene>
<name>A0A7W7CS83_9ACTN</name>
<evidence type="ECO:0008006" key="4">
    <source>
        <dbReference type="Google" id="ProtNLM"/>
    </source>
</evidence>
<dbReference type="AlphaFoldDB" id="A0A7W7CS83"/>
<keyword evidence="1" id="KW-0732">Signal</keyword>
<accession>A0A7W7CS83</accession>
<feature type="chain" id="PRO_5030776659" description="Secreted protein" evidence="1">
    <location>
        <begin position="29"/>
        <end position="151"/>
    </location>
</feature>
<sequence length="151" mass="16161">MRITKVFAVVAAAAALLLSPVGSAPAGAAIAMEFDKGTSAVSYELTNDSACTLYAYGAGCFEPNGDFFYVTDRLSDGHSAAVFWRNYYPGDTLYRNGACFNTAGVDTARVCNKNMREDSKVQFRVCAAEWSTKVTTVCSPWSPLVKVDPAA</sequence>
<feature type="signal peptide" evidence="1">
    <location>
        <begin position="1"/>
        <end position="28"/>
    </location>
</feature>
<dbReference type="RefSeq" id="WP_184952023.1">
    <property type="nucleotide sequence ID" value="NZ_BOMC01000080.1"/>
</dbReference>
<proteinExistence type="predicted"/>
<dbReference type="EMBL" id="JACHMF010000001">
    <property type="protein sequence ID" value="MBB4693394.1"/>
    <property type="molecule type" value="Genomic_DNA"/>
</dbReference>
<keyword evidence="3" id="KW-1185">Reference proteome</keyword>
<reference evidence="2 3" key="1">
    <citation type="submission" date="2020-08" db="EMBL/GenBank/DDBJ databases">
        <title>Sequencing the genomes of 1000 actinobacteria strains.</title>
        <authorList>
            <person name="Klenk H.-P."/>
        </authorList>
    </citation>
    <scope>NUCLEOTIDE SEQUENCE [LARGE SCALE GENOMIC DNA]</scope>
    <source>
        <strain evidence="2 3">DSM 45518</strain>
    </source>
</reference>
<protein>
    <recommendedName>
        <fullName evidence="4">Secreted protein</fullName>
    </recommendedName>
</protein>